<keyword evidence="1" id="KW-1133">Transmembrane helix</keyword>
<keyword evidence="1" id="KW-0472">Membrane</keyword>
<dbReference type="InterPro" id="IPR036259">
    <property type="entry name" value="MFS_trans_sf"/>
</dbReference>
<gene>
    <name evidence="2" type="primary">26</name>
    <name evidence="2" type="ORF">SEA_SHOCKER_26</name>
</gene>
<dbReference type="KEGG" id="vg:80020090"/>
<evidence type="ECO:0000256" key="1">
    <source>
        <dbReference type="SAM" id="Phobius"/>
    </source>
</evidence>
<sequence length="131" mass="15180">MLDPTLADTFNKIADIAALVVFFGMALFTILYSSFYRWQKRKAGKSLLLLAVSFVSVSLVSILALWIGDDFWLRPFWRMLAWLFGVFAVCYLIYALLYNWKDRHPLQVEPREYTDPVVSSSLKGESDDERL</sequence>
<dbReference type="Pfam" id="PF23778">
    <property type="entry name" value="Phage_holin_2"/>
    <property type="match status" value="1"/>
</dbReference>
<dbReference type="EMBL" id="MW507126">
    <property type="protein sequence ID" value="QRI45080.1"/>
    <property type="molecule type" value="Genomic_DNA"/>
</dbReference>
<name>A0A890USH4_9CAUD</name>
<dbReference type="Proteomes" id="UP000654052">
    <property type="component" value="Segment"/>
</dbReference>
<dbReference type="InterPro" id="IPR056964">
    <property type="entry name" value="Phage_holin"/>
</dbReference>
<evidence type="ECO:0000313" key="3">
    <source>
        <dbReference type="Proteomes" id="UP000654052"/>
    </source>
</evidence>
<evidence type="ECO:0000313" key="2">
    <source>
        <dbReference type="EMBL" id="QRI45080.1"/>
    </source>
</evidence>
<accession>A0A890USH4</accession>
<feature type="transmembrane region" description="Helical" evidence="1">
    <location>
        <begin position="47"/>
        <end position="67"/>
    </location>
</feature>
<dbReference type="RefSeq" id="YP_010755436.1">
    <property type="nucleotide sequence ID" value="NC_073470.1"/>
</dbReference>
<keyword evidence="3" id="KW-1185">Reference proteome</keyword>
<organism evidence="2 3">
    <name type="scientific">Microbacterium phage Shocker</name>
    <dbReference type="NCBI Taxonomy" id="2805839"/>
    <lineage>
        <taxon>Viruses</taxon>
        <taxon>Duplodnaviria</taxon>
        <taxon>Heunggongvirae</taxon>
        <taxon>Uroviricota</taxon>
        <taxon>Caudoviricetes</taxon>
        <taxon>Shockervirus</taxon>
        <taxon>Shockervirus shocker</taxon>
    </lineage>
</organism>
<reference evidence="2" key="1">
    <citation type="submission" date="2021-01" db="EMBL/GenBank/DDBJ databases">
        <authorList>
            <person name="Weegman M.K."/>
            <person name="Spring A.S."/>
            <person name="Bonilla J.A."/>
            <person name="Klyczek K."/>
            <person name="Garlena R.A."/>
            <person name="Russell D.A."/>
            <person name="Pope W.H."/>
            <person name="Jacobs-Sera D."/>
            <person name="Hatfull G.F."/>
        </authorList>
    </citation>
    <scope>NUCLEOTIDE SEQUENCE</scope>
</reference>
<feature type="transmembrane region" description="Helical" evidence="1">
    <location>
        <begin position="79"/>
        <end position="97"/>
    </location>
</feature>
<protein>
    <submittedName>
        <fullName evidence="2">Membrane protein</fullName>
    </submittedName>
</protein>
<dbReference type="SUPFAM" id="SSF103473">
    <property type="entry name" value="MFS general substrate transporter"/>
    <property type="match status" value="1"/>
</dbReference>
<feature type="transmembrane region" description="Helical" evidence="1">
    <location>
        <begin position="16"/>
        <end position="35"/>
    </location>
</feature>
<keyword evidence="1" id="KW-0812">Transmembrane</keyword>
<dbReference type="GeneID" id="80020090"/>
<proteinExistence type="predicted"/>